<dbReference type="Proteomes" id="UP001162992">
    <property type="component" value="Chromosome 17"/>
</dbReference>
<proteinExistence type="predicted"/>
<evidence type="ECO:0000313" key="1">
    <source>
        <dbReference type="EMBL" id="KAJ7525298.1"/>
    </source>
</evidence>
<gene>
    <name evidence="1" type="ORF">O6H91_17G044700</name>
</gene>
<protein>
    <submittedName>
        <fullName evidence="1">Uncharacterized protein</fullName>
    </submittedName>
</protein>
<evidence type="ECO:0000313" key="2">
    <source>
        <dbReference type="Proteomes" id="UP001162992"/>
    </source>
</evidence>
<comment type="caution">
    <text evidence="1">The sequence shown here is derived from an EMBL/GenBank/DDBJ whole genome shotgun (WGS) entry which is preliminary data.</text>
</comment>
<sequence length="617" mass="66251">MAASSHISVAASNCSHSSPASFSQFSSCKGFGNDHRCWCIRFSRLLEDKNAFDVAGSVQITGAKTFNPTVSSPVHSHILGNDCFTRRLQSVVALKGLVKKMDVAARSFLVASTSSSFNLRLQKTLSRGNFSGNSTREGLCFENKLNEGSLIGRYVFCKKACSSRSDSQDGSGEVASHQSSGHCEGENFPEQTSFYPVQEEFSKILSRFVSRRQACPQPERPTKTKFAFNNLSRKNWRVKGFLLALPAVAGLNLEGPQSVLQALGVLALIITVHECGHFLAARLQKIHVSQFSIGFGPKLAKIQGNSVEYSIRAIPFGGFVGFPDDDPDSEFSPDDPDLLKNRPISDRAIVVSAGVVANIVLAYTVLFTQVLTVGILEQEFFPGVVVPDVVRSSAAERAGVRPGDVIVSVDGRSFSASQGSVFQLVDTIKRSPGRKLSFLVMRGGDALNLKVSPDENFDGSGKIGVQLAPNSRPHRVKARDLAEATVQASSEFWRLTGTVLDGLRQVVFNFAQTADKLSGPVAIVAVGAEVARSDAAGLFQFAAIVNINLAVVNLLPLPALDGGYLALIALEAARGGKKLPTKLEQGIMSSGVLLLFALGFALMVRDTLNLGIVRERL</sequence>
<name>A0ACC2B693_DIPCM</name>
<keyword evidence="2" id="KW-1185">Reference proteome</keyword>
<organism evidence="1 2">
    <name type="scientific">Diphasiastrum complanatum</name>
    <name type="common">Issler's clubmoss</name>
    <name type="synonym">Lycopodium complanatum</name>
    <dbReference type="NCBI Taxonomy" id="34168"/>
    <lineage>
        <taxon>Eukaryota</taxon>
        <taxon>Viridiplantae</taxon>
        <taxon>Streptophyta</taxon>
        <taxon>Embryophyta</taxon>
        <taxon>Tracheophyta</taxon>
        <taxon>Lycopodiopsida</taxon>
        <taxon>Lycopodiales</taxon>
        <taxon>Lycopodiaceae</taxon>
        <taxon>Lycopodioideae</taxon>
        <taxon>Diphasiastrum</taxon>
    </lineage>
</organism>
<accession>A0ACC2B693</accession>
<reference evidence="2" key="1">
    <citation type="journal article" date="2024" name="Proc. Natl. Acad. Sci. U.S.A.">
        <title>Extraordinary preservation of gene collinearity over three hundred million years revealed in homosporous lycophytes.</title>
        <authorList>
            <person name="Li C."/>
            <person name="Wickell D."/>
            <person name="Kuo L.Y."/>
            <person name="Chen X."/>
            <person name="Nie B."/>
            <person name="Liao X."/>
            <person name="Peng D."/>
            <person name="Ji J."/>
            <person name="Jenkins J."/>
            <person name="Williams M."/>
            <person name="Shu S."/>
            <person name="Plott C."/>
            <person name="Barry K."/>
            <person name="Rajasekar S."/>
            <person name="Grimwood J."/>
            <person name="Han X."/>
            <person name="Sun S."/>
            <person name="Hou Z."/>
            <person name="He W."/>
            <person name="Dai G."/>
            <person name="Sun C."/>
            <person name="Schmutz J."/>
            <person name="Leebens-Mack J.H."/>
            <person name="Li F.W."/>
            <person name="Wang L."/>
        </authorList>
    </citation>
    <scope>NUCLEOTIDE SEQUENCE [LARGE SCALE GENOMIC DNA]</scope>
    <source>
        <strain evidence="2">cv. PW_Plant_1</strain>
    </source>
</reference>
<dbReference type="EMBL" id="CM055108">
    <property type="protein sequence ID" value="KAJ7525298.1"/>
    <property type="molecule type" value="Genomic_DNA"/>
</dbReference>